<name>A0A6J5Q7M4_9CAUD</name>
<gene>
    <name evidence="2" type="ORF">UFOVP1247_225</name>
    <name evidence="1" type="ORF">UFOVP970_265</name>
</gene>
<reference evidence="1" key="1">
    <citation type="submission" date="2020-05" db="EMBL/GenBank/DDBJ databases">
        <authorList>
            <person name="Chiriac C."/>
            <person name="Salcher M."/>
            <person name="Ghai R."/>
            <person name="Kavagutti S V."/>
        </authorList>
    </citation>
    <scope>NUCLEOTIDE SEQUENCE</scope>
</reference>
<dbReference type="EMBL" id="LR797195">
    <property type="protein sequence ID" value="CAB4193854.1"/>
    <property type="molecule type" value="Genomic_DNA"/>
</dbReference>
<dbReference type="EMBL" id="LR796916">
    <property type="protein sequence ID" value="CAB4175574.1"/>
    <property type="molecule type" value="Genomic_DNA"/>
</dbReference>
<accession>A0A6J5Q7M4</accession>
<proteinExistence type="predicted"/>
<evidence type="ECO:0000313" key="1">
    <source>
        <dbReference type="EMBL" id="CAB4175574.1"/>
    </source>
</evidence>
<protein>
    <submittedName>
        <fullName evidence="1">Uncharacterized protein</fullName>
    </submittedName>
</protein>
<evidence type="ECO:0000313" key="2">
    <source>
        <dbReference type="EMBL" id="CAB4193854.1"/>
    </source>
</evidence>
<sequence>MEFTEFNRIVDSMVKASTALDKTHEIGIDLLDFIENYNITIHLLLNEVLTADGLDWFDWFMYEKNYIHDGIGNPEMQAFAESQLGESVEILKDLPELYAYLIENNYFKCASQK</sequence>
<organism evidence="1">
    <name type="scientific">uncultured Caudovirales phage</name>
    <dbReference type="NCBI Taxonomy" id="2100421"/>
    <lineage>
        <taxon>Viruses</taxon>
        <taxon>Duplodnaviria</taxon>
        <taxon>Heunggongvirae</taxon>
        <taxon>Uroviricota</taxon>
        <taxon>Caudoviricetes</taxon>
        <taxon>Peduoviridae</taxon>
        <taxon>Maltschvirus</taxon>
        <taxon>Maltschvirus maltsch</taxon>
    </lineage>
</organism>